<organism evidence="4 5">
    <name type="scientific">Strongyloides papillosus</name>
    <name type="common">Intestinal threadworm</name>
    <dbReference type="NCBI Taxonomy" id="174720"/>
    <lineage>
        <taxon>Eukaryota</taxon>
        <taxon>Metazoa</taxon>
        <taxon>Ecdysozoa</taxon>
        <taxon>Nematoda</taxon>
        <taxon>Chromadorea</taxon>
        <taxon>Rhabditida</taxon>
        <taxon>Tylenchina</taxon>
        <taxon>Panagrolaimomorpha</taxon>
        <taxon>Strongyloidoidea</taxon>
        <taxon>Strongyloididae</taxon>
        <taxon>Strongyloides</taxon>
    </lineage>
</organism>
<dbReference type="InterPro" id="IPR050863">
    <property type="entry name" value="CenT-Element_Derived"/>
</dbReference>
<dbReference type="Proteomes" id="UP000046392">
    <property type="component" value="Unplaced"/>
</dbReference>
<sequence length="395" mass="45714">MIKCKSYTANEKRAAIKHAEVYRTASAANKFEVNQRMIQKWVQTKEKLENCDRNKRAFRGKPAQYPEVEKKIKVWVLERRENNRALPEKALRKKAVQEAAANHPNFVASSQWYQNFLRRNDLSLRRRTSISQPLPENHLEKIRSFRSFVMEETRDIPTSNIGNFDEVPVPSDIVYEKTVNAKGDDCIKIDTTGHEKSNFTVVLVVTPSGEKLKPMTIFKKKLLPKRNFSPNVVIKVNDKGSMTEDIMKEWIEEVCKERLHYDTNSRNSLLIFDSARSHLTEGVREALQQSSKIAVIPGGLTRFLQPLDVSENKPFKDGLRQRCEDWMEDKENAEYTKGCRRKRCSYEKAAWIVSDCFNALSPNTIINGFNKALVNIPDEETQKYIHNFEVVEIGE</sequence>
<dbReference type="InterPro" id="IPR004875">
    <property type="entry name" value="DDE_SF_endonuclease_dom"/>
</dbReference>
<proteinExistence type="predicted"/>
<dbReference type="Pfam" id="PF03221">
    <property type="entry name" value="HTH_Tnp_Tc5"/>
    <property type="match status" value="1"/>
</dbReference>
<dbReference type="SUPFAM" id="SSF46689">
    <property type="entry name" value="Homeodomain-like"/>
    <property type="match status" value="1"/>
</dbReference>
<dbReference type="GO" id="GO:0005634">
    <property type="term" value="C:nucleus"/>
    <property type="evidence" value="ECO:0007669"/>
    <property type="project" value="UniProtKB-SubCell"/>
</dbReference>
<evidence type="ECO:0000259" key="3">
    <source>
        <dbReference type="PROSITE" id="PS51253"/>
    </source>
</evidence>
<dbReference type="InterPro" id="IPR009057">
    <property type="entry name" value="Homeodomain-like_sf"/>
</dbReference>
<evidence type="ECO:0000256" key="2">
    <source>
        <dbReference type="ARBA" id="ARBA00023125"/>
    </source>
</evidence>
<dbReference type="SMART" id="SM00674">
    <property type="entry name" value="CENPB"/>
    <property type="match status" value="1"/>
</dbReference>
<dbReference type="PANTHER" id="PTHR19303:SF74">
    <property type="entry name" value="POGO TRANSPOSABLE ELEMENT WITH KRAB DOMAIN"/>
    <property type="match status" value="1"/>
</dbReference>
<dbReference type="PANTHER" id="PTHR19303">
    <property type="entry name" value="TRANSPOSON"/>
    <property type="match status" value="1"/>
</dbReference>
<dbReference type="InterPro" id="IPR006600">
    <property type="entry name" value="HTH_CenpB_DNA-bd_dom"/>
</dbReference>
<dbReference type="AlphaFoldDB" id="A0A0N5BPX4"/>
<protein>
    <submittedName>
        <fullName evidence="5">HTH CENPB-type domain-containing protein</fullName>
    </submittedName>
</protein>
<keyword evidence="4" id="KW-1185">Reference proteome</keyword>
<name>A0A0N5BPX4_STREA</name>
<dbReference type="GO" id="GO:0003677">
    <property type="term" value="F:DNA binding"/>
    <property type="evidence" value="ECO:0007669"/>
    <property type="project" value="UniProtKB-KW"/>
</dbReference>
<evidence type="ECO:0000256" key="1">
    <source>
        <dbReference type="ARBA" id="ARBA00004123"/>
    </source>
</evidence>
<feature type="domain" description="HTH CENPB-type" evidence="3">
    <location>
        <begin position="56"/>
        <end position="126"/>
    </location>
</feature>
<dbReference type="Gene3D" id="1.10.10.60">
    <property type="entry name" value="Homeodomain-like"/>
    <property type="match status" value="2"/>
</dbReference>
<evidence type="ECO:0000313" key="5">
    <source>
        <dbReference type="WBParaSite" id="SPAL_0000795000.1"/>
    </source>
</evidence>
<dbReference type="STRING" id="174720.A0A0N5BPX4"/>
<dbReference type="WBParaSite" id="SPAL_0000795000.1">
    <property type="protein sequence ID" value="SPAL_0000795000.1"/>
    <property type="gene ID" value="SPAL_0000795000"/>
</dbReference>
<dbReference type="PROSITE" id="PS51253">
    <property type="entry name" value="HTH_CENPB"/>
    <property type="match status" value="1"/>
</dbReference>
<comment type="subcellular location">
    <subcellularLocation>
        <location evidence="1">Nucleus</location>
    </subcellularLocation>
</comment>
<reference evidence="5" key="1">
    <citation type="submission" date="2017-02" db="UniProtKB">
        <authorList>
            <consortium name="WormBaseParasite"/>
        </authorList>
    </citation>
    <scope>IDENTIFICATION</scope>
</reference>
<dbReference type="Pfam" id="PF03184">
    <property type="entry name" value="DDE_1"/>
    <property type="match status" value="1"/>
</dbReference>
<evidence type="ECO:0000313" key="4">
    <source>
        <dbReference type="Proteomes" id="UP000046392"/>
    </source>
</evidence>
<keyword evidence="2" id="KW-0238">DNA-binding</keyword>
<accession>A0A0N5BPX4</accession>